<comment type="caution">
    <text evidence="2">The sequence shown here is derived from an EMBL/GenBank/DDBJ whole genome shotgun (WGS) entry which is preliminary data.</text>
</comment>
<keyword evidence="3" id="KW-1185">Reference proteome</keyword>
<dbReference type="AlphaFoldDB" id="A0A151CGI3"/>
<keyword evidence="1" id="KW-0812">Transmembrane</keyword>
<evidence type="ECO:0000313" key="3">
    <source>
        <dbReference type="Proteomes" id="UP000075359"/>
    </source>
</evidence>
<evidence type="ECO:0000313" key="2">
    <source>
        <dbReference type="EMBL" id="KYJ86655.1"/>
    </source>
</evidence>
<protein>
    <submittedName>
        <fullName evidence="2">Uncharacterized protein</fullName>
    </submittedName>
</protein>
<feature type="transmembrane region" description="Helical" evidence="1">
    <location>
        <begin position="12"/>
        <end position="30"/>
    </location>
</feature>
<organism evidence="2 3">
    <name type="scientific">Sulfurovum riftiae</name>
    <dbReference type="NCBI Taxonomy" id="1630136"/>
    <lineage>
        <taxon>Bacteria</taxon>
        <taxon>Pseudomonadati</taxon>
        <taxon>Campylobacterota</taxon>
        <taxon>Epsilonproteobacteria</taxon>
        <taxon>Campylobacterales</taxon>
        <taxon>Sulfurovaceae</taxon>
        <taxon>Sulfurovum</taxon>
    </lineage>
</organism>
<gene>
    <name evidence="2" type="ORF">AS592_07465</name>
</gene>
<keyword evidence="1" id="KW-1133">Transmembrane helix</keyword>
<dbReference type="OrthoDB" id="5372678at2"/>
<name>A0A151CGI3_9BACT</name>
<evidence type="ECO:0000256" key="1">
    <source>
        <dbReference type="SAM" id="Phobius"/>
    </source>
</evidence>
<feature type="transmembrane region" description="Helical" evidence="1">
    <location>
        <begin position="42"/>
        <end position="60"/>
    </location>
</feature>
<proteinExistence type="predicted"/>
<dbReference type="EMBL" id="LNKT01000012">
    <property type="protein sequence ID" value="KYJ86655.1"/>
    <property type="molecule type" value="Genomic_DNA"/>
</dbReference>
<dbReference type="Proteomes" id="UP000075359">
    <property type="component" value="Unassembled WGS sequence"/>
</dbReference>
<reference evidence="2 3" key="1">
    <citation type="submission" date="2015-11" db="EMBL/GenBank/DDBJ databases">
        <title>Draft genome of Sulfurovum riftiae 1812E, a member of the Epsilonproteobacteria isolated from the tube of the deep-sea hydrothermal vent tubewom Riftia pachyptila.</title>
        <authorList>
            <person name="Vetriani C."/>
            <person name="Giovannelli D."/>
        </authorList>
    </citation>
    <scope>NUCLEOTIDE SEQUENCE [LARGE SCALE GENOMIC DNA]</scope>
    <source>
        <strain evidence="2 3">1812E</strain>
    </source>
</reference>
<accession>A0A151CGI3</accession>
<dbReference type="RefSeq" id="WP_067329804.1">
    <property type="nucleotide sequence ID" value="NZ_LNKT01000012.1"/>
</dbReference>
<sequence length="191" mass="22158">MEQWFKDNKVMMILSAVVFIGGYFFLRLAYHMSDKMPFTQEIILIVLGTLATILITALLLNKQTSVELEKEQSIKFIELKTETYQNLIDTIEEMVLHKDITSDDLTRLKFHTHRLAIFASPAVLEEYEHFLEIFNKMIAQDRHVSMQDEDMLSEALAKLTVYIRADLVGELDEESGRTQKQIREQILANAT</sequence>
<keyword evidence="1" id="KW-0472">Membrane</keyword>